<dbReference type="PANTHER" id="PTHR33991:SF1">
    <property type="entry name" value="DNA REPAIR PROTEIN RECO"/>
    <property type="match status" value="1"/>
</dbReference>
<evidence type="ECO:0000313" key="5">
    <source>
        <dbReference type="EMBL" id="CDN40786.1"/>
    </source>
</evidence>
<dbReference type="InterPro" id="IPR003717">
    <property type="entry name" value="RecO"/>
</dbReference>
<evidence type="ECO:0000259" key="4">
    <source>
        <dbReference type="Pfam" id="PF11967"/>
    </source>
</evidence>
<keyword evidence="2" id="KW-0233">DNA recombination</keyword>
<dbReference type="Proteomes" id="UP000261764">
    <property type="component" value="Chromosome I"/>
</dbReference>
<name>A0A292IJK5_9MOLU</name>
<evidence type="ECO:0000313" key="6">
    <source>
        <dbReference type="Proteomes" id="UP000261764"/>
    </source>
</evidence>
<evidence type="ECO:0000256" key="1">
    <source>
        <dbReference type="ARBA" id="ARBA00022763"/>
    </source>
</evidence>
<dbReference type="GO" id="GO:0006310">
    <property type="term" value="P:DNA recombination"/>
    <property type="evidence" value="ECO:0007669"/>
    <property type="project" value="UniProtKB-KW"/>
</dbReference>
<evidence type="ECO:0000256" key="2">
    <source>
        <dbReference type="ARBA" id="ARBA00023172"/>
    </source>
</evidence>
<feature type="domain" description="DNA replication/recombination mediator RecO N-terminal" evidence="4">
    <location>
        <begin position="1"/>
        <end position="80"/>
    </location>
</feature>
<dbReference type="AlphaFoldDB" id="A0A292IJK5"/>
<keyword evidence="3" id="KW-0234">DNA repair</keyword>
<accession>A0A292IJK5</accession>
<dbReference type="Pfam" id="PF11967">
    <property type="entry name" value="RecO_N"/>
    <property type="match status" value="1"/>
</dbReference>
<evidence type="ECO:0000256" key="3">
    <source>
        <dbReference type="ARBA" id="ARBA00023204"/>
    </source>
</evidence>
<organism evidence="5 6">
    <name type="scientific">Mycoplasma amphoriforme A39</name>
    <dbReference type="NCBI Taxonomy" id="572419"/>
    <lineage>
        <taxon>Bacteria</taxon>
        <taxon>Bacillati</taxon>
        <taxon>Mycoplasmatota</taxon>
        <taxon>Mollicutes</taxon>
        <taxon>Mycoplasmataceae</taxon>
        <taxon>Mycoplasma</taxon>
    </lineage>
</organism>
<dbReference type="Pfam" id="PF02565">
    <property type="entry name" value="RecO_C"/>
    <property type="match status" value="1"/>
</dbReference>
<protein>
    <recommendedName>
        <fullName evidence="4">DNA replication/recombination mediator RecO N-terminal domain-containing protein</fullName>
    </recommendedName>
</protein>
<reference evidence="5 6" key="1">
    <citation type="journal article" date="2015" name="Clin. Infect. Dis.">
        <title>Genomic Investigations unmask Mycoplasma amphoriforme, a new respiratory pathogen.</title>
        <authorList>
            <person name="Gillespie S.H."/>
            <person name="Ling C.L."/>
            <person name="Oravcova K."/>
            <person name="Pinheiro M."/>
            <person name="Wells L."/>
            <person name="Bryant J.M."/>
            <person name="McHugh T.D."/>
            <person name="Bebear C."/>
            <person name="Webster D."/>
            <person name="Harris S.R."/>
            <person name="Seth-Smith H.M."/>
            <person name="Thomson N.R."/>
        </authorList>
    </citation>
    <scope>NUCLEOTIDE SEQUENCE [LARGE SCALE GENOMIC DNA]</scope>
    <source>
        <strain evidence="5 6">A39</strain>
    </source>
</reference>
<dbReference type="InterPro" id="IPR037278">
    <property type="entry name" value="ARFGAP/RecO"/>
</dbReference>
<keyword evidence="6" id="KW-1185">Reference proteome</keyword>
<dbReference type="KEGG" id="mamp:MAMA39_06690"/>
<dbReference type="EMBL" id="HG937516">
    <property type="protein sequence ID" value="CDN40786.1"/>
    <property type="molecule type" value="Genomic_DNA"/>
</dbReference>
<keyword evidence="1" id="KW-0227">DNA damage</keyword>
<dbReference type="PANTHER" id="PTHR33991">
    <property type="entry name" value="DNA REPAIR PROTEIN RECO"/>
    <property type="match status" value="1"/>
</dbReference>
<proteinExistence type="predicted"/>
<dbReference type="NCBIfam" id="TIGR00613">
    <property type="entry name" value="reco"/>
    <property type="match status" value="1"/>
</dbReference>
<gene>
    <name evidence="5" type="ORF">MAMA39_06690</name>
</gene>
<dbReference type="RefSeq" id="WP_343251416.1">
    <property type="nucleotide sequence ID" value="NZ_HG937516.1"/>
</dbReference>
<dbReference type="GO" id="GO:0006302">
    <property type="term" value="P:double-strand break repair"/>
    <property type="evidence" value="ECO:0007669"/>
    <property type="project" value="TreeGrafter"/>
</dbReference>
<dbReference type="InterPro" id="IPR022572">
    <property type="entry name" value="DNA_rep/recomb_RecO_N"/>
</dbReference>
<dbReference type="GO" id="GO:0043590">
    <property type="term" value="C:bacterial nucleoid"/>
    <property type="evidence" value="ECO:0007669"/>
    <property type="project" value="TreeGrafter"/>
</dbReference>
<sequence>MALTISNCYIIKLTDYMLFDQVVSFLTENGQRHHVLALGVKKIMSKNGRNLQVGNYNQIEFFQAREQGKVGKLKKTVVINPIPWELHEYVSFNLVNEYVNKTVHISQKTFFLYQATINILLKKETKDWFLTATLLIQLLKVNGIYFNYNECNLCHKQHINALDKNLLYGYCSDCNHSSIASKFKVDPNILDMINYISKKTKNKPSYRSGIEFYFLQFLKYVVEENIGIIFNSLKKYDISRNADSEMSKVFKFIKEKE</sequence>
<dbReference type="SUPFAM" id="SSF57863">
    <property type="entry name" value="ArfGap/RecO-like zinc finger"/>
    <property type="match status" value="1"/>
</dbReference>